<reference evidence="4 5" key="1">
    <citation type="submission" date="2013-09" db="EMBL/GenBank/DDBJ databases">
        <title>Whole genome shotgun sequence of Novosphingobium tardaugens NBRC 16725.</title>
        <authorList>
            <person name="Isaki S."/>
            <person name="Hosoyama A."/>
            <person name="Tsuchikane K."/>
            <person name="Katsumata H."/>
            <person name="Ando Y."/>
            <person name="Yamazaki S."/>
            <person name="Fujita N."/>
        </authorList>
    </citation>
    <scope>NUCLEOTIDE SEQUENCE [LARGE SCALE GENOMIC DNA]</scope>
    <source>
        <strain evidence="4 5">NBRC 16725</strain>
    </source>
</reference>
<dbReference type="SUPFAM" id="SSF52283">
    <property type="entry name" value="Formate/glycerate dehydrogenase catalytic domain-like"/>
    <property type="match status" value="1"/>
</dbReference>
<protein>
    <submittedName>
        <fullName evidence="4">Putative oxidoreductase</fullName>
    </submittedName>
</protein>
<name>U2YIW1_9SPHN</name>
<evidence type="ECO:0000313" key="5">
    <source>
        <dbReference type="Proteomes" id="UP000016568"/>
    </source>
</evidence>
<dbReference type="GO" id="GO:0016616">
    <property type="term" value="F:oxidoreductase activity, acting on the CH-OH group of donors, NAD or NADP as acceptor"/>
    <property type="evidence" value="ECO:0007669"/>
    <property type="project" value="InterPro"/>
</dbReference>
<feature type="domain" description="D-isomer specific 2-hydroxyacid dehydrogenase NAD-binding" evidence="3">
    <location>
        <begin position="107"/>
        <end position="275"/>
    </location>
</feature>
<keyword evidence="1" id="KW-0560">Oxidoreductase</keyword>
<dbReference type="Proteomes" id="UP000016568">
    <property type="component" value="Unassembled WGS sequence"/>
</dbReference>
<proteinExistence type="predicted"/>
<dbReference type="InterPro" id="IPR029753">
    <property type="entry name" value="D-isomer_DH_CS"/>
</dbReference>
<dbReference type="GO" id="GO:0051287">
    <property type="term" value="F:NAD binding"/>
    <property type="evidence" value="ECO:0007669"/>
    <property type="project" value="InterPro"/>
</dbReference>
<dbReference type="SUPFAM" id="SSF51735">
    <property type="entry name" value="NAD(P)-binding Rossmann-fold domains"/>
    <property type="match status" value="1"/>
</dbReference>
<comment type="caution">
    <text evidence="4">The sequence shown here is derived from an EMBL/GenBank/DDBJ whole genome shotgun (WGS) entry which is preliminary data.</text>
</comment>
<dbReference type="PANTHER" id="PTHR43333:SF1">
    <property type="entry name" value="D-ISOMER SPECIFIC 2-HYDROXYACID DEHYDROGENASE NAD-BINDING DOMAIN-CONTAINING PROTEIN"/>
    <property type="match status" value="1"/>
</dbReference>
<organism evidence="4 5">
    <name type="scientific">Caenibius tardaugens NBRC 16725</name>
    <dbReference type="NCBI Taxonomy" id="1219035"/>
    <lineage>
        <taxon>Bacteria</taxon>
        <taxon>Pseudomonadati</taxon>
        <taxon>Pseudomonadota</taxon>
        <taxon>Alphaproteobacteria</taxon>
        <taxon>Sphingomonadales</taxon>
        <taxon>Erythrobacteraceae</taxon>
        <taxon>Caenibius</taxon>
    </lineage>
</organism>
<sequence>MTIAVFPGQIRPLVEGRLPDWLDARFFNTGDELVALAADAEIGWFDYFNEGIGPMLEAFQRAEKLRWLITMSAGLDYMPLDMLTGRGVMITKGSGLTSAPIAEYTVMGMLALAKGFRQVLHAQDRREWLQDSPGKRQLAGSRALIVGFGAIGRELARRLTAFDVEVVGVTRSGGDGLLGLDDWRPRLGEFDWVILAAPATADTRHMIGAEELAAMKSDAILVNIARGTLVDQQALTEALADMRIGGAMLDVTEPEPLPADDPLWSFDNVHITMHLTGRSQTSAFADTTERLLANLDIYRSGQPPRPLFDPALGY</sequence>
<dbReference type="EMBL" id="BASZ01000002">
    <property type="protein sequence ID" value="GAD48092.1"/>
    <property type="molecule type" value="Genomic_DNA"/>
</dbReference>
<dbReference type="PROSITE" id="PS00671">
    <property type="entry name" value="D_2_HYDROXYACID_DH_3"/>
    <property type="match status" value="1"/>
</dbReference>
<dbReference type="InterPro" id="IPR006140">
    <property type="entry name" value="D-isomer_DH_NAD-bd"/>
</dbReference>
<evidence type="ECO:0000313" key="4">
    <source>
        <dbReference type="EMBL" id="GAD48092.1"/>
    </source>
</evidence>
<accession>U2YIW1</accession>
<dbReference type="RefSeq" id="WP_021688999.1">
    <property type="nucleotide sequence ID" value="NZ_BASZ01000002.1"/>
</dbReference>
<dbReference type="PANTHER" id="PTHR43333">
    <property type="entry name" value="2-HACID_DH_C DOMAIN-CONTAINING PROTEIN"/>
    <property type="match status" value="1"/>
</dbReference>
<dbReference type="Pfam" id="PF02826">
    <property type="entry name" value="2-Hacid_dh_C"/>
    <property type="match status" value="1"/>
</dbReference>
<evidence type="ECO:0000259" key="3">
    <source>
        <dbReference type="Pfam" id="PF02826"/>
    </source>
</evidence>
<keyword evidence="5" id="KW-1185">Reference proteome</keyword>
<dbReference type="eggNOG" id="COG0111">
    <property type="taxonomic scope" value="Bacteria"/>
</dbReference>
<dbReference type="CDD" id="cd05300">
    <property type="entry name" value="2-Hacid_dh_1"/>
    <property type="match status" value="1"/>
</dbReference>
<dbReference type="AlphaFoldDB" id="U2YIW1"/>
<gene>
    <name evidence="4" type="ORF">NT2_02_01740</name>
</gene>
<dbReference type="KEGG" id="ntd:EGO55_00395"/>
<evidence type="ECO:0000256" key="1">
    <source>
        <dbReference type="ARBA" id="ARBA00023002"/>
    </source>
</evidence>
<dbReference type="Gene3D" id="3.40.50.720">
    <property type="entry name" value="NAD(P)-binding Rossmann-like Domain"/>
    <property type="match status" value="2"/>
</dbReference>
<dbReference type="OrthoDB" id="9787219at2"/>
<dbReference type="InterPro" id="IPR036291">
    <property type="entry name" value="NAD(P)-bd_dom_sf"/>
</dbReference>
<evidence type="ECO:0000256" key="2">
    <source>
        <dbReference type="ARBA" id="ARBA00023027"/>
    </source>
</evidence>
<keyword evidence="2" id="KW-0520">NAD</keyword>